<evidence type="ECO:0000313" key="10">
    <source>
        <dbReference type="EMBL" id="OGE72453.1"/>
    </source>
</evidence>
<keyword evidence="7" id="KW-0963">Cytoplasm</keyword>
<evidence type="ECO:0000256" key="1">
    <source>
        <dbReference type="ARBA" id="ARBA00022598"/>
    </source>
</evidence>
<keyword evidence="1 7" id="KW-0436">Ligase</keyword>
<organism evidence="10 11">
    <name type="scientific">Candidatus Daviesbacteria bacterium RIFCSPLOWO2_02_FULL_38_15</name>
    <dbReference type="NCBI Taxonomy" id="1797794"/>
    <lineage>
        <taxon>Bacteria</taxon>
        <taxon>Candidatus Daviesiibacteriota</taxon>
    </lineage>
</organism>
<evidence type="ECO:0000256" key="3">
    <source>
        <dbReference type="ARBA" id="ARBA00022741"/>
    </source>
</evidence>
<dbReference type="EMBL" id="MFDV01000008">
    <property type="protein sequence ID" value="OGE72453.1"/>
    <property type="molecule type" value="Genomic_DNA"/>
</dbReference>
<comment type="caution">
    <text evidence="10">The sequence shown here is derived from an EMBL/GenBank/DDBJ whole genome shotgun (WGS) entry which is preliminary data.</text>
</comment>
<dbReference type="AlphaFoldDB" id="A0A1F5N4F1"/>
<dbReference type="PANTHER" id="PTHR42918">
    <property type="entry name" value="LYSYL-TRNA SYNTHETASE"/>
    <property type="match status" value="1"/>
</dbReference>
<keyword evidence="5 7" id="KW-0030">Aminoacyl-tRNA synthetase</keyword>
<sequence length="494" mass="56492">MALEDLTKVRLKKLKNIQQLGINPYPSKTNRKHTIEVARKMMSKKVTVAGRIRSLRPHGKITFADLEDATGKMQLFFATQELHGDKYEFLTNFDIGDFLQVSGEVFKTQAGEITVKVSDYSLLTKSIRPLPSDWYGLKDVEERYRKRYLDLLMNPEVKETFVKRTKIITAVREYLDKRDFLEVETPTLQEIYGGANARPFKTRHNALGYDFFLKISDELYLKRLMVGGFEKVYEIDKDFRNEGIDRSHNPEFTMLECYWAYADYQNIMELTEDLYQTVALEVLGTTKIAFGEHKIDLKAPWIKMTMKEAIKKYVGVDVDKLTDEEIKVLLKKHNLVAENKPTLTGVAAGFKRGIAIATLFELVEPNLIQPTFICDFPKETSALCKQKSDQPDLIERFEPYIAGFEIGNAYSELNDPTVQKEFFEEQTKAAKSGDKEAHPMDKAYLEAMEYGMPPMGGLGLGIDRMVMLLTDNPSIADVILFPTLKPAMINSLCI</sequence>
<dbReference type="InterPro" id="IPR002313">
    <property type="entry name" value="Lys-tRNA-ligase_II"/>
</dbReference>
<dbReference type="PRINTS" id="PR00982">
    <property type="entry name" value="TRNASYNTHLYS"/>
</dbReference>
<dbReference type="NCBIfam" id="TIGR00499">
    <property type="entry name" value="lysS_bact"/>
    <property type="match status" value="1"/>
</dbReference>
<comment type="cofactor">
    <cofactor evidence="7 8">
        <name>Mg(2+)</name>
        <dbReference type="ChEBI" id="CHEBI:18420"/>
    </cofactor>
    <text evidence="7 8">Binds 3 Mg(2+) ions per subunit.</text>
</comment>
<dbReference type="InterPro" id="IPR004364">
    <property type="entry name" value="Aa-tRNA-synt_II"/>
</dbReference>
<keyword evidence="3 7" id="KW-0547">Nucleotide-binding</keyword>
<evidence type="ECO:0000256" key="5">
    <source>
        <dbReference type="ARBA" id="ARBA00023146"/>
    </source>
</evidence>
<dbReference type="STRING" id="1797794.A3H40_04375"/>
<dbReference type="EC" id="6.1.1.6" evidence="7"/>
<dbReference type="InterPro" id="IPR006195">
    <property type="entry name" value="aa-tRNA-synth_II"/>
</dbReference>
<dbReference type="InterPro" id="IPR045864">
    <property type="entry name" value="aa-tRNA-synth_II/BPL/LPL"/>
</dbReference>
<evidence type="ECO:0000256" key="4">
    <source>
        <dbReference type="ARBA" id="ARBA00022840"/>
    </source>
</evidence>
<evidence type="ECO:0000256" key="6">
    <source>
        <dbReference type="ARBA" id="ARBA00048573"/>
    </source>
</evidence>
<evidence type="ECO:0000256" key="7">
    <source>
        <dbReference type="HAMAP-Rule" id="MF_00252"/>
    </source>
</evidence>
<accession>A0A1F5N4F1</accession>
<comment type="subunit">
    <text evidence="7">Homodimer.</text>
</comment>
<dbReference type="InterPro" id="IPR018149">
    <property type="entry name" value="Lys-tRNA-synth_II_C"/>
</dbReference>
<keyword evidence="4 7" id="KW-0067">ATP-binding</keyword>
<feature type="domain" description="Aminoacyl-transfer RNA synthetases class-II family profile" evidence="9">
    <location>
        <begin position="164"/>
        <end position="486"/>
    </location>
</feature>
<dbReference type="GO" id="GO:0004824">
    <property type="term" value="F:lysine-tRNA ligase activity"/>
    <property type="evidence" value="ECO:0007669"/>
    <property type="project" value="UniProtKB-UniRule"/>
</dbReference>
<dbReference type="CDD" id="cd04322">
    <property type="entry name" value="LysRS_N"/>
    <property type="match status" value="1"/>
</dbReference>
<gene>
    <name evidence="7" type="primary">lysS</name>
    <name evidence="10" type="ORF">A3H40_04375</name>
</gene>
<dbReference type="PROSITE" id="PS50862">
    <property type="entry name" value="AA_TRNA_LIGASE_II"/>
    <property type="match status" value="1"/>
</dbReference>
<evidence type="ECO:0000313" key="11">
    <source>
        <dbReference type="Proteomes" id="UP000177057"/>
    </source>
</evidence>
<name>A0A1F5N4F1_9BACT</name>
<dbReference type="HAMAP" id="MF_00252">
    <property type="entry name" value="Lys_tRNA_synth_class2"/>
    <property type="match status" value="1"/>
</dbReference>
<feature type="binding site" evidence="7">
    <location>
        <position position="405"/>
    </location>
    <ligand>
        <name>Mg(2+)</name>
        <dbReference type="ChEBI" id="CHEBI:18420"/>
        <label>1</label>
    </ligand>
</feature>
<evidence type="ECO:0000259" key="9">
    <source>
        <dbReference type="PROSITE" id="PS50862"/>
    </source>
</evidence>
<dbReference type="GO" id="GO:0000049">
    <property type="term" value="F:tRNA binding"/>
    <property type="evidence" value="ECO:0007669"/>
    <property type="project" value="TreeGrafter"/>
</dbReference>
<keyword evidence="7 8" id="KW-0460">Magnesium</keyword>
<dbReference type="SUPFAM" id="SSF55681">
    <property type="entry name" value="Class II aaRS and biotin synthetases"/>
    <property type="match status" value="1"/>
</dbReference>
<dbReference type="Gene3D" id="3.30.930.10">
    <property type="entry name" value="Bira Bifunctional Protein, Domain 2"/>
    <property type="match status" value="1"/>
</dbReference>
<dbReference type="GO" id="GO:0006430">
    <property type="term" value="P:lysyl-tRNA aminoacylation"/>
    <property type="evidence" value="ECO:0007669"/>
    <property type="project" value="UniProtKB-UniRule"/>
</dbReference>
<comment type="subcellular location">
    <subcellularLocation>
        <location evidence="7">Cytoplasm</location>
    </subcellularLocation>
</comment>
<dbReference type="InterPro" id="IPR004365">
    <property type="entry name" value="NA-bd_OB_tRNA"/>
</dbReference>
<dbReference type="InterPro" id="IPR044136">
    <property type="entry name" value="Lys-tRNA-ligase_II_N"/>
</dbReference>
<dbReference type="Pfam" id="PF00152">
    <property type="entry name" value="tRNA-synt_2"/>
    <property type="match status" value="1"/>
</dbReference>
<dbReference type="PANTHER" id="PTHR42918:SF15">
    <property type="entry name" value="LYSINE--TRNA LIGASE, CHLOROPLASTIC_MITOCHONDRIAL"/>
    <property type="match status" value="1"/>
</dbReference>
<dbReference type="Gene3D" id="2.40.50.140">
    <property type="entry name" value="Nucleic acid-binding proteins"/>
    <property type="match status" value="1"/>
</dbReference>
<dbReference type="GO" id="GO:0005524">
    <property type="term" value="F:ATP binding"/>
    <property type="evidence" value="ECO:0007669"/>
    <property type="project" value="UniProtKB-UniRule"/>
</dbReference>
<reference evidence="10 11" key="1">
    <citation type="journal article" date="2016" name="Nat. Commun.">
        <title>Thousands of microbial genomes shed light on interconnected biogeochemical processes in an aquifer system.</title>
        <authorList>
            <person name="Anantharaman K."/>
            <person name="Brown C.T."/>
            <person name="Hug L.A."/>
            <person name="Sharon I."/>
            <person name="Castelle C.J."/>
            <person name="Probst A.J."/>
            <person name="Thomas B.C."/>
            <person name="Singh A."/>
            <person name="Wilkins M.J."/>
            <person name="Karaoz U."/>
            <person name="Brodie E.L."/>
            <person name="Williams K.H."/>
            <person name="Hubbard S.S."/>
            <person name="Banfield J.F."/>
        </authorList>
    </citation>
    <scope>NUCLEOTIDE SEQUENCE [LARGE SCALE GENOMIC DNA]</scope>
</reference>
<dbReference type="Proteomes" id="UP000177057">
    <property type="component" value="Unassembled WGS sequence"/>
</dbReference>
<evidence type="ECO:0000256" key="8">
    <source>
        <dbReference type="RuleBase" id="RU000336"/>
    </source>
</evidence>
<proteinExistence type="inferred from homology"/>
<comment type="catalytic activity">
    <reaction evidence="6 7 8">
        <text>tRNA(Lys) + L-lysine + ATP = L-lysyl-tRNA(Lys) + AMP + diphosphate</text>
        <dbReference type="Rhea" id="RHEA:20792"/>
        <dbReference type="Rhea" id="RHEA-COMP:9696"/>
        <dbReference type="Rhea" id="RHEA-COMP:9697"/>
        <dbReference type="ChEBI" id="CHEBI:30616"/>
        <dbReference type="ChEBI" id="CHEBI:32551"/>
        <dbReference type="ChEBI" id="CHEBI:33019"/>
        <dbReference type="ChEBI" id="CHEBI:78442"/>
        <dbReference type="ChEBI" id="CHEBI:78529"/>
        <dbReference type="ChEBI" id="CHEBI:456215"/>
        <dbReference type="EC" id="6.1.1.6"/>
    </reaction>
</comment>
<dbReference type="CDD" id="cd00775">
    <property type="entry name" value="LysRS_core"/>
    <property type="match status" value="1"/>
</dbReference>
<keyword evidence="2 7" id="KW-0479">Metal-binding</keyword>
<comment type="similarity">
    <text evidence="7">Belongs to the class-II aminoacyl-tRNA synthetase family.</text>
</comment>
<dbReference type="SUPFAM" id="SSF50249">
    <property type="entry name" value="Nucleic acid-binding proteins"/>
    <property type="match status" value="1"/>
</dbReference>
<dbReference type="GO" id="GO:0000287">
    <property type="term" value="F:magnesium ion binding"/>
    <property type="evidence" value="ECO:0007669"/>
    <property type="project" value="UniProtKB-UniRule"/>
</dbReference>
<dbReference type="GO" id="GO:0005829">
    <property type="term" value="C:cytosol"/>
    <property type="evidence" value="ECO:0007669"/>
    <property type="project" value="TreeGrafter"/>
</dbReference>
<dbReference type="InterPro" id="IPR012340">
    <property type="entry name" value="NA-bd_OB-fold"/>
</dbReference>
<keyword evidence="7" id="KW-0648">Protein biosynthesis</keyword>
<dbReference type="Pfam" id="PF01336">
    <property type="entry name" value="tRNA_anti-codon"/>
    <property type="match status" value="1"/>
</dbReference>
<evidence type="ECO:0000256" key="2">
    <source>
        <dbReference type="ARBA" id="ARBA00022723"/>
    </source>
</evidence>
<feature type="binding site" evidence="7">
    <location>
        <position position="398"/>
    </location>
    <ligand>
        <name>Mg(2+)</name>
        <dbReference type="ChEBI" id="CHEBI:18420"/>
        <label>1</label>
    </ligand>
</feature>
<protein>
    <recommendedName>
        <fullName evidence="7">Lysine--tRNA ligase</fullName>
        <ecNumber evidence="7">6.1.1.6</ecNumber>
    </recommendedName>
    <alternativeName>
        <fullName evidence="7">Lysyl-tRNA synthetase</fullName>
        <shortName evidence="7">LysRS</shortName>
    </alternativeName>
</protein>
<feature type="binding site" evidence="7">
    <location>
        <position position="405"/>
    </location>
    <ligand>
        <name>Mg(2+)</name>
        <dbReference type="ChEBI" id="CHEBI:18420"/>
        <label>2</label>
    </ligand>
</feature>
<dbReference type="NCBIfam" id="NF001756">
    <property type="entry name" value="PRK00484.1"/>
    <property type="match status" value="1"/>
</dbReference>